<feature type="chain" id="PRO_5046264114" description="Tail specific protease domain-containing protein" evidence="2">
    <location>
        <begin position="19"/>
        <end position="772"/>
    </location>
</feature>
<proteinExistence type="predicted"/>
<dbReference type="Gene3D" id="3.90.226.10">
    <property type="entry name" value="2-enoyl-CoA Hydratase, Chain A, domain 1"/>
    <property type="match status" value="1"/>
</dbReference>
<protein>
    <recommendedName>
        <fullName evidence="5">Tail specific protease domain-containing protein</fullName>
    </recommendedName>
</protein>
<keyword evidence="1" id="KW-1133">Transmembrane helix</keyword>
<reference evidence="3 4" key="1">
    <citation type="journal article" date="2022" name="bioRxiv">
        <title>Genomics of Preaxostyla Flagellates Illuminates Evolutionary Transitions and the Path Towards Mitochondrial Loss.</title>
        <authorList>
            <person name="Novak L.V.F."/>
            <person name="Treitli S.C."/>
            <person name="Pyrih J."/>
            <person name="Halakuc P."/>
            <person name="Pipaliya S.V."/>
            <person name="Vacek V."/>
            <person name="Brzon O."/>
            <person name="Soukal P."/>
            <person name="Eme L."/>
            <person name="Dacks J.B."/>
            <person name="Karnkowska A."/>
            <person name="Elias M."/>
            <person name="Hampl V."/>
        </authorList>
    </citation>
    <scope>NUCLEOTIDE SEQUENCE [LARGE SCALE GENOMIC DNA]</scope>
    <source>
        <strain evidence="3">NAU3</strain>
        <tissue evidence="3">Gut</tissue>
    </source>
</reference>
<keyword evidence="1" id="KW-0472">Membrane</keyword>
<dbReference type="Proteomes" id="UP001281761">
    <property type="component" value="Unassembled WGS sequence"/>
</dbReference>
<organism evidence="3 4">
    <name type="scientific">Blattamonas nauphoetae</name>
    <dbReference type="NCBI Taxonomy" id="2049346"/>
    <lineage>
        <taxon>Eukaryota</taxon>
        <taxon>Metamonada</taxon>
        <taxon>Preaxostyla</taxon>
        <taxon>Oxymonadida</taxon>
        <taxon>Blattamonas</taxon>
    </lineage>
</organism>
<gene>
    <name evidence="3" type="ORF">BLNAU_15971</name>
</gene>
<evidence type="ECO:0000256" key="2">
    <source>
        <dbReference type="SAM" id="SignalP"/>
    </source>
</evidence>
<evidence type="ECO:0000256" key="1">
    <source>
        <dbReference type="SAM" id="Phobius"/>
    </source>
</evidence>
<dbReference type="SUPFAM" id="SSF52096">
    <property type="entry name" value="ClpP/crotonase"/>
    <property type="match status" value="1"/>
</dbReference>
<evidence type="ECO:0000313" key="3">
    <source>
        <dbReference type="EMBL" id="KAK2949130.1"/>
    </source>
</evidence>
<dbReference type="InterPro" id="IPR029045">
    <property type="entry name" value="ClpP/crotonase-like_dom_sf"/>
</dbReference>
<feature type="signal peptide" evidence="2">
    <location>
        <begin position="1"/>
        <end position="18"/>
    </location>
</feature>
<dbReference type="InterPro" id="IPR052766">
    <property type="entry name" value="S41A_metabolite_peptidase"/>
</dbReference>
<name>A0ABQ9XCQ4_9EUKA</name>
<keyword evidence="2" id="KW-0732">Signal</keyword>
<feature type="transmembrane region" description="Helical" evidence="1">
    <location>
        <begin position="721"/>
        <end position="744"/>
    </location>
</feature>
<accession>A0ABQ9XCQ4</accession>
<dbReference type="PANTHER" id="PTHR37049:SF4">
    <property type="entry name" value="RHODANESE DOMAIN-CONTAINING PROTEIN"/>
    <property type="match status" value="1"/>
</dbReference>
<comment type="caution">
    <text evidence="3">The sequence shown here is derived from an EMBL/GenBank/DDBJ whole genome shotgun (WGS) entry which is preliminary data.</text>
</comment>
<keyword evidence="1" id="KW-0812">Transmembrane</keyword>
<keyword evidence="4" id="KW-1185">Reference proteome</keyword>
<sequence length="772" mass="87221">MLLLCYISFATLYGDDCAFDSTKVYPAADLVKCIRTLPKGENDKEINIFQEHLLNYMNQMAFKDILQNPPSPHESLKINITEEILKIKPADYDTASDYYEEFQTLIKKMKDVHTLYTPPCRKTIYFSLPYQLDAQPAKDGSDRLEIIAHAMTRKGITAHYLNEGGEDILDLEITRIALSGNVLPKESAAETIAQWADDNVPDSKDSTVNFFRAINVAFSYRQASRYAFPREAGLFVEYRKKDDTLATVTLPYYGIVTKTTKTLDDICPIYTNKTTSQQNTPKFKTTMDAVQYFAAEAEKKIVAENEEALIDPTINEADMADDDDYELVTNEQKILAYFVQSKKLAFIKFENFAPEDYGVWCEVFSKTLLTFLEKNATDLVLDVRSNGGGIVALGMLAIRVLCPNIFPQNPHADVPVTKYNHYLLDYPDGSFTKVNPKTGKEMVNMTWYDGRGEDQQYISVSGQKYTAQYVKPFEMDFSDPEAFPKATLAALNTYRRTPNSPLFERDHFYVVTDGLCGSTCGMLVKHLHEAHVARFIGVGGSPRPNSDPLFEAASFSGATVMDSEMMLQFPEFKPGVDMTKYPPPFIRESTLIRWAMHKMFAFEYDDREKRKLLEFKSCKVDRSVKYFANPSTKTVKSISELLAQVEPEMGKCVLNEVSSEREKCAKQAKIPHSVFGYACNASTGAFTTGKCVFARCEDGYYLTKGKCVSFSKGKDYKIPTIIAIVAFFAAFIIVSIIVIALGCWKTRKIADYTPIINRDILDERNPPNYGQV</sequence>
<evidence type="ECO:0000313" key="4">
    <source>
        <dbReference type="Proteomes" id="UP001281761"/>
    </source>
</evidence>
<dbReference type="EMBL" id="JARBJD010000162">
    <property type="protein sequence ID" value="KAK2949130.1"/>
    <property type="molecule type" value="Genomic_DNA"/>
</dbReference>
<dbReference type="PANTHER" id="PTHR37049">
    <property type="entry name" value="PEPTIDASE S41 FAMILY PROTEIN"/>
    <property type="match status" value="1"/>
</dbReference>
<evidence type="ECO:0008006" key="5">
    <source>
        <dbReference type="Google" id="ProtNLM"/>
    </source>
</evidence>